<organism evidence="5 6">
    <name type="scientific">Boothiomyces macroporosus</name>
    <dbReference type="NCBI Taxonomy" id="261099"/>
    <lineage>
        <taxon>Eukaryota</taxon>
        <taxon>Fungi</taxon>
        <taxon>Fungi incertae sedis</taxon>
        <taxon>Chytridiomycota</taxon>
        <taxon>Chytridiomycota incertae sedis</taxon>
        <taxon>Chytridiomycetes</taxon>
        <taxon>Rhizophydiales</taxon>
        <taxon>Terramycetaceae</taxon>
        <taxon>Boothiomyces</taxon>
    </lineage>
</organism>
<reference evidence="5" key="1">
    <citation type="submission" date="2020-05" db="EMBL/GenBank/DDBJ databases">
        <title>Phylogenomic resolution of chytrid fungi.</title>
        <authorList>
            <person name="Stajich J.E."/>
            <person name="Amses K."/>
            <person name="Simmons R."/>
            <person name="Seto K."/>
            <person name="Myers J."/>
            <person name="Bonds A."/>
            <person name="Quandt C.A."/>
            <person name="Barry K."/>
            <person name="Liu P."/>
            <person name="Grigoriev I."/>
            <person name="Longcore J.E."/>
            <person name="James T.Y."/>
        </authorList>
    </citation>
    <scope>NUCLEOTIDE SEQUENCE</scope>
    <source>
        <strain evidence="5">PLAUS21</strain>
    </source>
</reference>
<dbReference type="EMBL" id="JADGKB010000102">
    <property type="protein sequence ID" value="KAJ3253699.1"/>
    <property type="molecule type" value="Genomic_DNA"/>
</dbReference>
<evidence type="ECO:0000256" key="2">
    <source>
        <dbReference type="ARBA" id="ARBA00022679"/>
    </source>
</evidence>
<dbReference type="AlphaFoldDB" id="A0AAD5UBI7"/>
<comment type="caution">
    <text evidence="5">The sequence shown here is derived from an EMBL/GenBank/DDBJ whole genome shotgun (WGS) entry which is preliminary data.</text>
</comment>
<name>A0AAD5UBI7_9FUNG</name>
<dbReference type="InterPro" id="IPR016187">
    <property type="entry name" value="CTDL_fold"/>
</dbReference>
<feature type="domain" description="Sulfatase-modifying factor enzyme-like" evidence="3">
    <location>
        <begin position="481"/>
        <end position="719"/>
    </location>
</feature>
<dbReference type="GO" id="GO:0008168">
    <property type="term" value="F:methyltransferase activity"/>
    <property type="evidence" value="ECO:0007669"/>
    <property type="project" value="UniProtKB-KW"/>
</dbReference>
<gene>
    <name evidence="5" type="ORF">HK103_000357</name>
</gene>
<keyword evidence="1" id="KW-0489">Methyltransferase</keyword>
<dbReference type="Gene3D" id="3.40.50.150">
    <property type="entry name" value="Vaccinia Virus protein VP39"/>
    <property type="match status" value="1"/>
</dbReference>
<dbReference type="InterPro" id="IPR017805">
    <property type="entry name" value="SAM_MeTrfase_EasF-type_put"/>
</dbReference>
<protein>
    <submittedName>
        <fullName evidence="5">Uncharacterized protein</fullName>
    </submittedName>
</protein>
<dbReference type="NCBIfam" id="TIGR03439">
    <property type="entry name" value="methyl_EasF"/>
    <property type="match status" value="1"/>
</dbReference>
<dbReference type="InterPro" id="IPR029063">
    <property type="entry name" value="SAM-dependent_MTases_sf"/>
</dbReference>
<keyword evidence="6" id="KW-1185">Reference proteome</keyword>
<evidence type="ECO:0000256" key="1">
    <source>
        <dbReference type="ARBA" id="ARBA00022603"/>
    </source>
</evidence>
<evidence type="ECO:0000259" key="4">
    <source>
        <dbReference type="Pfam" id="PF10017"/>
    </source>
</evidence>
<dbReference type="PANTHER" id="PTHR43397:SF1">
    <property type="entry name" value="ERGOTHIONEINE BIOSYNTHESIS PROTEIN 1"/>
    <property type="match status" value="1"/>
</dbReference>
<dbReference type="InterPro" id="IPR051128">
    <property type="entry name" value="EgtD_Methyltrsf_superfamily"/>
</dbReference>
<dbReference type="Pfam" id="PF10017">
    <property type="entry name" value="Methyltransf_33"/>
    <property type="match status" value="1"/>
</dbReference>
<dbReference type="InterPro" id="IPR005532">
    <property type="entry name" value="SUMF_dom"/>
</dbReference>
<evidence type="ECO:0000259" key="3">
    <source>
        <dbReference type="Pfam" id="PF03781"/>
    </source>
</evidence>
<evidence type="ECO:0000313" key="6">
    <source>
        <dbReference type="Proteomes" id="UP001210925"/>
    </source>
</evidence>
<dbReference type="SUPFAM" id="SSF56436">
    <property type="entry name" value="C-type lectin-like"/>
    <property type="match status" value="1"/>
</dbReference>
<dbReference type="InterPro" id="IPR019257">
    <property type="entry name" value="MeTrfase_dom"/>
</dbReference>
<dbReference type="Gene3D" id="3.90.1580.10">
    <property type="entry name" value="paralog of FGE (formylglycine-generating enzyme)"/>
    <property type="match status" value="1"/>
</dbReference>
<evidence type="ECO:0000313" key="5">
    <source>
        <dbReference type="EMBL" id="KAJ3253699.1"/>
    </source>
</evidence>
<proteinExistence type="predicted"/>
<dbReference type="PANTHER" id="PTHR43397">
    <property type="entry name" value="ERGOTHIONEINE BIOSYNTHESIS PROTEIN 1"/>
    <property type="match status" value="1"/>
</dbReference>
<accession>A0AAD5UBI7</accession>
<feature type="domain" description="Histidine-specific methyltransferase SAM-dependent" evidence="4">
    <location>
        <begin position="2"/>
        <end position="291"/>
    </location>
</feature>
<sequence length="721" mass="82854">MILYDDKGLEIFDKITYDKDYYLTNAEIEVLQNNSDELVGKYVKDGDVLVELGAGAMRKTKYILDAITKAGRKITYYAVDLAEASLRQSLEPLAATYPSIKFVGLWGTYHDSLSWIQKNQHNARKLFLWLGSSIGNLTRKEGADFLLNVRNTAMRDGDLFLCGIDKRNSFETVSLAYNDRSGLTRDFAMNGLVNINNIFKYTVFDPSNFMYVSIYNEADGRHEAYYESTKDQTVEFREEKVSVHLKKGELINFEYSYKYSPDEVCELIQGAKMSDLGKWTESKNLYSVHMFYRSPIYFDTKVGVGEQKLPTIQEWKELWKASDAITTVIIDPSRYMNKPISLRHPYIFYLGHLPAFLDIQLSRAVGSEPTNKYFAEIFERGIDPIMEDPSKCHSHSKVPTVWPKVQEILDFTAGVRNRLELLLQEGNLTKKQIRAMTMCFEHEALHMETLLYMFMQDKPISDFSLFPVPIFEPLAEEITPASWVKVKGGDFKMGLNDFESKDNDPNSPAVMFGWDCEVPEVSSSVKPFEIQHRPVTVREYLDFLVAVNFQEDLVPSSWIKVDGEYLVRSIYGPVSLKHTGLWPAATSQVQAMAYAKHHNCSLPTEEQLSFIKNTSNSSSLNYTHSFKTLHPQPVILKSNQVENIVGNGWELTSTVFYPFEGFEQSKIYPGYSSDFYDDKHYVVLGASWATIPRIAHRKSFRNWYQPGYPYVFSKFRLVRNT</sequence>
<dbReference type="Proteomes" id="UP001210925">
    <property type="component" value="Unassembled WGS sequence"/>
</dbReference>
<keyword evidence="2" id="KW-0808">Transferase</keyword>
<dbReference type="Pfam" id="PF03781">
    <property type="entry name" value="FGE-sulfatase"/>
    <property type="match status" value="1"/>
</dbReference>
<dbReference type="GO" id="GO:0032259">
    <property type="term" value="P:methylation"/>
    <property type="evidence" value="ECO:0007669"/>
    <property type="project" value="UniProtKB-KW"/>
</dbReference>
<dbReference type="InterPro" id="IPR042095">
    <property type="entry name" value="SUMF_sf"/>
</dbReference>